<keyword evidence="6" id="KW-1185">Reference proteome</keyword>
<keyword evidence="2" id="KW-0276">Fatty acid metabolism</keyword>
<organism evidence="5 6">
    <name type="scientific">Chaetoceros tenuissimus</name>
    <dbReference type="NCBI Taxonomy" id="426638"/>
    <lineage>
        <taxon>Eukaryota</taxon>
        <taxon>Sar</taxon>
        <taxon>Stramenopiles</taxon>
        <taxon>Ochrophyta</taxon>
        <taxon>Bacillariophyta</taxon>
        <taxon>Coscinodiscophyceae</taxon>
        <taxon>Chaetocerotophycidae</taxon>
        <taxon>Chaetocerotales</taxon>
        <taxon>Chaetocerotaceae</taxon>
        <taxon>Chaetoceros</taxon>
    </lineage>
</organism>
<evidence type="ECO:0000259" key="4">
    <source>
        <dbReference type="Pfam" id="PF00501"/>
    </source>
</evidence>
<dbReference type="InterPro" id="IPR020845">
    <property type="entry name" value="AMP-binding_CS"/>
</dbReference>
<dbReference type="PANTHER" id="PTHR43272:SF32">
    <property type="entry name" value="AMP-DEPENDENT SYNTHETASE_LIGASE DOMAIN-CONTAINING PROTEIN"/>
    <property type="match status" value="1"/>
</dbReference>
<dbReference type="GO" id="GO:0005783">
    <property type="term" value="C:endoplasmic reticulum"/>
    <property type="evidence" value="ECO:0007669"/>
    <property type="project" value="TreeGrafter"/>
</dbReference>
<sequence>MDSSSLPYATADKAQPVRLRMGDGLAAEEPITIIQQFDKVVAKFGDKPALHQKVLKEGVSAADTPWSHWTWKEYRDNVDSFAKSLISLGFEKSDIINIIGFNAPEWHFSNFGAIMAGGIAAGIYATNGPDACKYISDHSEAKVVVVEGVKQLEKYYSIAKDLSMLKAIVMYGPDSVPEDVSSKLSVPVYTFADFLKLGESVSDDELKARGDAQKANEVTTLIYTSGTTGPPKAVMITHDNITWTATAQLSTMARELDNDDHMISYLPLSHIAAQMLDLHCPMATGTQVWFAQPDALRGSLGATLKEVRPTVFFGVPRVWEKIYDKMQEVAKSTTGLKKVISTWAKGEATQHWNSRQFGNSSDNSKPLACGVGEPDSWFYPVAQILLKKVRQALGLDRCFACYVSAAPIEVKILEYFASIDIPILELFGQSECSGPHATNAPDAWMIGSVGRPLPGTDTKLDPNNGELIYSGRHIFAGYMKMEDKTQETVDPEGYLHSGDVVTIDENLQDGKPGTGFIHITGRIKELIITAGGENIPPVLIEEQMKAAMPAVSNCMVIGDKRKFLTMLICLQVEIDAETGVPSNKLTGHALDTSKEIGSNATTTDEAKDCEKWQKYINDGVAVANGKATSRAQKIGKWTLLSTDFTEPGGELTPTLKLKRSVAADKYSKEIEAMYA</sequence>
<evidence type="ECO:0000256" key="3">
    <source>
        <dbReference type="ARBA" id="ARBA00023098"/>
    </source>
</evidence>
<evidence type="ECO:0000313" key="5">
    <source>
        <dbReference type="EMBL" id="GFH49299.1"/>
    </source>
</evidence>
<dbReference type="AlphaFoldDB" id="A0AAD3CP88"/>
<dbReference type="Gene3D" id="3.40.50.12780">
    <property type="entry name" value="N-terminal domain of ligase-like"/>
    <property type="match status" value="2"/>
</dbReference>
<evidence type="ECO:0000256" key="1">
    <source>
        <dbReference type="ARBA" id="ARBA00022598"/>
    </source>
</evidence>
<dbReference type="PROSITE" id="PS00455">
    <property type="entry name" value="AMP_BINDING"/>
    <property type="match status" value="1"/>
</dbReference>
<proteinExistence type="predicted"/>
<dbReference type="GO" id="GO:0016020">
    <property type="term" value="C:membrane"/>
    <property type="evidence" value="ECO:0007669"/>
    <property type="project" value="TreeGrafter"/>
</dbReference>
<feature type="domain" description="AMP-dependent synthetase/ligase" evidence="4">
    <location>
        <begin position="37"/>
        <end position="478"/>
    </location>
</feature>
<accession>A0AAD3CP88</accession>
<dbReference type="PANTHER" id="PTHR43272">
    <property type="entry name" value="LONG-CHAIN-FATTY-ACID--COA LIGASE"/>
    <property type="match status" value="1"/>
</dbReference>
<dbReference type="Proteomes" id="UP001054902">
    <property type="component" value="Unassembled WGS sequence"/>
</dbReference>
<dbReference type="EMBL" id="BLLK01000038">
    <property type="protein sequence ID" value="GFH49299.1"/>
    <property type="molecule type" value="Genomic_DNA"/>
</dbReference>
<evidence type="ECO:0000313" key="6">
    <source>
        <dbReference type="Proteomes" id="UP001054902"/>
    </source>
</evidence>
<keyword evidence="1" id="KW-0436">Ligase</keyword>
<dbReference type="InterPro" id="IPR042099">
    <property type="entry name" value="ANL_N_sf"/>
</dbReference>
<gene>
    <name evidence="5" type="ORF">CTEN210_05775</name>
</gene>
<protein>
    <submittedName>
        <fullName evidence="5">Long-chain acyl-CoA synthetase 4</fullName>
    </submittedName>
</protein>
<dbReference type="Pfam" id="PF23562">
    <property type="entry name" value="AMP-binding_C_3"/>
    <property type="match status" value="1"/>
</dbReference>
<keyword evidence="3" id="KW-0443">Lipid metabolism</keyword>
<dbReference type="Pfam" id="PF00501">
    <property type="entry name" value="AMP-binding"/>
    <property type="match status" value="1"/>
</dbReference>
<dbReference type="InterPro" id="IPR000873">
    <property type="entry name" value="AMP-dep_synth/lig_dom"/>
</dbReference>
<dbReference type="GO" id="GO:0004467">
    <property type="term" value="F:long-chain fatty acid-CoA ligase activity"/>
    <property type="evidence" value="ECO:0007669"/>
    <property type="project" value="TreeGrafter"/>
</dbReference>
<reference evidence="5 6" key="1">
    <citation type="journal article" date="2021" name="Sci. Rep.">
        <title>The genome of the diatom Chaetoceros tenuissimus carries an ancient integrated fragment of an extant virus.</title>
        <authorList>
            <person name="Hongo Y."/>
            <person name="Kimura K."/>
            <person name="Takaki Y."/>
            <person name="Yoshida Y."/>
            <person name="Baba S."/>
            <person name="Kobayashi G."/>
            <person name="Nagasaki K."/>
            <person name="Hano T."/>
            <person name="Tomaru Y."/>
        </authorList>
    </citation>
    <scope>NUCLEOTIDE SEQUENCE [LARGE SCALE GENOMIC DNA]</scope>
    <source>
        <strain evidence="5 6">NIES-3715</strain>
    </source>
</reference>
<name>A0AAD3CP88_9STRA</name>
<evidence type="ECO:0000256" key="2">
    <source>
        <dbReference type="ARBA" id="ARBA00022832"/>
    </source>
</evidence>
<dbReference type="SUPFAM" id="SSF56801">
    <property type="entry name" value="Acetyl-CoA synthetase-like"/>
    <property type="match status" value="1"/>
</dbReference>
<comment type="caution">
    <text evidence="5">The sequence shown here is derived from an EMBL/GenBank/DDBJ whole genome shotgun (WGS) entry which is preliminary data.</text>
</comment>